<dbReference type="STRING" id="1423725.FC19_GL000837"/>
<feature type="transmembrane region" description="Helical" evidence="1">
    <location>
        <begin position="7"/>
        <end position="25"/>
    </location>
</feature>
<keyword evidence="1" id="KW-1133">Transmembrane helix</keyword>
<dbReference type="InterPro" id="IPR024515">
    <property type="entry name" value="DUF3397"/>
</dbReference>
<keyword evidence="1" id="KW-0472">Membrane</keyword>
<gene>
    <name evidence="2" type="ORF">FC19_GL000837</name>
</gene>
<evidence type="ECO:0008006" key="4">
    <source>
        <dbReference type="Google" id="ProtNLM"/>
    </source>
</evidence>
<feature type="transmembrane region" description="Helical" evidence="1">
    <location>
        <begin position="37"/>
        <end position="56"/>
    </location>
</feature>
<evidence type="ECO:0000313" key="3">
    <source>
        <dbReference type="Proteomes" id="UP000051015"/>
    </source>
</evidence>
<comment type="caution">
    <text evidence="2">The sequence shown here is derived from an EMBL/GenBank/DDBJ whole genome shotgun (WGS) entry which is preliminary data.</text>
</comment>
<dbReference type="EMBL" id="AYZD01000015">
    <property type="protein sequence ID" value="KRM96543.1"/>
    <property type="molecule type" value="Genomic_DNA"/>
</dbReference>
<evidence type="ECO:0000256" key="1">
    <source>
        <dbReference type="SAM" id="Phobius"/>
    </source>
</evidence>
<name>A0A0R2CX88_9LACO</name>
<accession>A0A0R2CX88</accession>
<reference evidence="2 3" key="1">
    <citation type="journal article" date="2015" name="Genome Announc.">
        <title>Expanding the biotechnology potential of lactobacilli through comparative genomics of 213 strains and associated genera.</title>
        <authorList>
            <person name="Sun Z."/>
            <person name="Harris H.M."/>
            <person name="McCann A."/>
            <person name="Guo C."/>
            <person name="Argimon S."/>
            <person name="Zhang W."/>
            <person name="Yang X."/>
            <person name="Jeffery I.B."/>
            <person name="Cooney J.C."/>
            <person name="Kagawa T.F."/>
            <person name="Liu W."/>
            <person name="Song Y."/>
            <person name="Salvetti E."/>
            <person name="Wrobel A."/>
            <person name="Rasinkangas P."/>
            <person name="Parkhill J."/>
            <person name="Rea M.C."/>
            <person name="O'Sullivan O."/>
            <person name="Ritari J."/>
            <person name="Douillard F.P."/>
            <person name="Paul Ross R."/>
            <person name="Yang R."/>
            <person name="Briner A.E."/>
            <person name="Felis G.E."/>
            <person name="de Vos W.M."/>
            <person name="Barrangou R."/>
            <person name="Klaenhammer T.R."/>
            <person name="Caufield P.W."/>
            <person name="Cui Y."/>
            <person name="Zhang H."/>
            <person name="O'Toole P.W."/>
        </authorList>
    </citation>
    <scope>NUCLEOTIDE SEQUENCE [LARGE SCALE GENOMIC DNA]</scope>
    <source>
        <strain evidence="2 3">DSM 21051</strain>
    </source>
</reference>
<proteinExistence type="predicted"/>
<dbReference type="AlphaFoldDB" id="A0A0R2CX88"/>
<feature type="transmembrane region" description="Helical" evidence="1">
    <location>
        <begin position="97"/>
        <end position="116"/>
    </location>
</feature>
<protein>
    <recommendedName>
        <fullName evidence="4">DUF3397 domain-containing protein</fullName>
    </recommendedName>
</protein>
<dbReference type="RefSeq" id="WP_162261182.1">
    <property type="nucleotide sequence ID" value="NZ_AYZD01000015.1"/>
</dbReference>
<keyword evidence="3" id="KW-1185">Reference proteome</keyword>
<evidence type="ECO:0000313" key="2">
    <source>
        <dbReference type="EMBL" id="KRM96543.1"/>
    </source>
</evidence>
<sequence length="122" mass="14251">MESILDIWYYQPLILIVIWVLISLGKNKFSRFFPKKILAVDIMTVFMFIGIYFLTLDKSGNSIIPYILLGMAVWGFFMTLVDVFIKGELIYSTFFLRYWRCVDLVVIVIYCGLLVLKITGQI</sequence>
<dbReference type="Pfam" id="PF11877">
    <property type="entry name" value="DUF3397"/>
    <property type="match status" value="1"/>
</dbReference>
<feature type="transmembrane region" description="Helical" evidence="1">
    <location>
        <begin position="63"/>
        <end position="85"/>
    </location>
</feature>
<dbReference type="PATRIC" id="fig|1423725.3.peg.863"/>
<keyword evidence="1" id="KW-0812">Transmembrane</keyword>
<dbReference type="Proteomes" id="UP000051015">
    <property type="component" value="Unassembled WGS sequence"/>
</dbReference>
<organism evidence="2 3">
    <name type="scientific">Liquorilactobacillus aquaticus DSM 21051</name>
    <dbReference type="NCBI Taxonomy" id="1423725"/>
    <lineage>
        <taxon>Bacteria</taxon>
        <taxon>Bacillati</taxon>
        <taxon>Bacillota</taxon>
        <taxon>Bacilli</taxon>
        <taxon>Lactobacillales</taxon>
        <taxon>Lactobacillaceae</taxon>
        <taxon>Liquorilactobacillus</taxon>
    </lineage>
</organism>